<feature type="domain" description="DHFR" evidence="7">
    <location>
        <begin position="46"/>
        <end position="224"/>
    </location>
</feature>
<evidence type="ECO:0000313" key="8">
    <source>
        <dbReference type="Proteomes" id="UP000492821"/>
    </source>
</evidence>
<dbReference type="Pfam" id="PF00186">
    <property type="entry name" value="DHFR_1"/>
    <property type="match status" value="1"/>
</dbReference>
<dbReference type="GO" id="GO:0050661">
    <property type="term" value="F:NADP binding"/>
    <property type="evidence" value="ECO:0007669"/>
    <property type="project" value="InterPro"/>
</dbReference>
<accession>A0A7E4VQI5</accession>
<dbReference type="AlphaFoldDB" id="A0A7E4VQI5"/>
<dbReference type="GO" id="GO:0005739">
    <property type="term" value="C:mitochondrion"/>
    <property type="evidence" value="ECO:0007669"/>
    <property type="project" value="TreeGrafter"/>
</dbReference>
<evidence type="ECO:0000256" key="1">
    <source>
        <dbReference type="ARBA" id="ARBA00004903"/>
    </source>
</evidence>
<dbReference type="InterPro" id="IPR024072">
    <property type="entry name" value="DHFR-like_dom_sf"/>
</dbReference>
<evidence type="ECO:0000313" key="9">
    <source>
        <dbReference type="WBParaSite" id="Pan_g23839.t1"/>
    </source>
</evidence>
<keyword evidence="3" id="KW-0554">One-carbon metabolism</keyword>
<evidence type="ECO:0000256" key="3">
    <source>
        <dbReference type="ARBA" id="ARBA00022563"/>
    </source>
</evidence>
<dbReference type="GO" id="GO:0004146">
    <property type="term" value="F:dihydrofolate reductase activity"/>
    <property type="evidence" value="ECO:0007669"/>
    <property type="project" value="UniProtKB-EC"/>
</dbReference>
<keyword evidence="4" id="KW-0521">NADP</keyword>
<comment type="catalytic activity">
    <reaction evidence="6">
        <text>(6S)-5,6,7,8-tetrahydrofolate + NADP(+) = 7,8-dihydrofolate + NADPH + H(+)</text>
        <dbReference type="Rhea" id="RHEA:15009"/>
        <dbReference type="ChEBI" id="CHEBI:15378"/>
        <dbReference type="ChEBI" id="CHEBI:57451"/>
        <dbReference type="ChEBI" id="CHEBI:57453"/>
        <dbReference type="ChEBI" id="CHEBI:57783"/>
        <dbReference type="ChEBI" id="CHEBI:58349"/>
        <dbReference type="EC" id="1.5.1.3"/>
    </reaction>
</comment>
<dbReference type="GO" id="GO:0006730">
    <property type="term" value="P:one-carbon metabolic process"/>
    <property type="evidence" value="ECO:0007669"/>
    <property type="project" value="UniProtKB-KW"/>
</dbReference>
<keyword evidence="5" id="KW-0560">Oxidoreductase</keyword>
<evidence type="ECO:0000256" key="2">
    <source>
        <dbReference type="ARBA" id="ARBA00012856"/>
    </source>
</evidence>
<dbReference type="WBParaSite" id="Pan_g23839.t1">
    <property type="protein sequence ID" value="Pan_g23839.t1"/>
    <property type="gene ID" value="Pan_g23839"/>
</dbReference>
<name>A0A7E4VQI5_PANRE</name>
<dbReference type="PRINTS" id="PR00070">
    <property type="entry name" value="DHFR"/>
</dbReference>
<dbReference type="EC" id="1.5.1.3" evidence="2"/>
<dbReference type="PROSITE" id="PS51330">
    <property type="entry name" value="DHFR_2"/>
    <property type="match status" value="1"/>
</dbReference>
<evidence type="ECO:0000256" key="4">
    <source>
        <dbReference type="ARBA" id="ARBA00022857"/>
    </source>
</evidence>
<protein>
    <recommendedName>
        <fullName evidence="2">dihydrofolate reductase</fullName>
        <ecNumber evidence="2">1.5.1.3</ecNumber>
    </recommendedName>
</protein>
<dbReference type="Gene3D" id="3.40.430.10">
    <property type="entry name" value="Dihydrofolate Reductase, subunit A"/>
    <property type="match status" value="1"/>
</dbReference>
<dbReference type="Proteomes" id="UP000492821">
    <property type="component" value="Unassembled WGS sequence"/>
</dbReference>
<organism evidence="8 9">
    <name type="scientific">Panagrellus redivivus</name>
    <name type="common">Microworm</name>
    <dbReference type="NCBI Taxonomy" id="6233"/>
    <lineage>
        <taxon>Eukaryota</taxon>
        <taxon>Metazoa</taxon>
        <taxon>Ecdysozoa</taxon>
        <taxon>Nematoda</taxon>
        <taxon>Chromadorea</taxon>
        <taxon>Rhabditida</taxon>
        <taxon>Tylenchina</taxon>
        <taxon>Panagrolaimomorpha</taxon>
        <taxon>Panagrolaimoidea</taxon>
        <taxon>Panagrolaimidae</taxon>
        <taxon>Panagrellus</taxon>
    </lineage>
</organism>
<dbReference type="GO" id="GO:0046654">
    <property type="term" value="P:tetrahydrofolate biosynthetic process"/>
    <property type="evidence" value="ECO:0007669"/>
    <property type="project" value="InterPro"/>
</dbReference>
<dbReference type="PANTHER" id="PTHR48069:SF3">
    <property type="entry name" value="DIHYDROFOLATE REDUCTASE"/>
    <property type="match status" value="1"/>
</dbReference>
<proteinExistence type="predicted"/>
<dbReference type="GO" id="GO:0046655">
    <property type="term" value="P:folic acid metabolic process"/>
    <property type="evidence" value="ECO:0007669"/>
    <property type="project" value="TreeGrafter"/>
</dbReference>
<dbReference type="PANTHER" id="PTHR48069">
    <property type="entry name" value="DIHYDROFOLATE REDUCTASE"/>
    <property type="match status" value="1"/>
</dbReference>
<dbReference type="GO" id="GO:0046452">
    <property type="term" value="P:dihydrofolate metabolic process"/>
    <property type="evidence" value="ECO:0007669"/>
    <property type="project" value="TreeGrafter"/>
</dbReference>
<evidence type="ECO:0000259" key="7">
    <source>
        <dbReference type="PROSITE" id="PS51330"/>
    </source>
</evidence>
<evidence type="ECO:0000256" key="6">
    <source>
        <dbReference type="ARBA" id="ARBA00048873"/>
    </source>
</evidence>
<reference evidence="8" key="1">
    <citation type="journal article" date="2013" name="Genetics">
        <title>The draft genome and transcriptome of Panagrellus redivivus are shaped by the harsh demands of a free-living lifestyle.</title>
        <authorList>
            <person name="Srinivasan J."/>
            <person name="Dillman A.R."/>
            <person name="Macchietto M.G."/>
            <person name="Heikkinen L."/>
            <person name="Lakso M."/>
            <person name="Fracchia K.M."/>
            <person name="Antoshechkin I."/>
            <person name="Mortazavi A."/>
            <person name="Wong G."/>
            <person name="Sternberg P.W."/>
        </authorList>
    </citation>
    <scope>NUCLEOTIDE SEQUENCE [LARGE SCALE GENOMIC DNA]</scope>
    <source>
        <strain evidence="8">MT8872</strain>
    </source>
</reference>
<dbReference type="InterPro" id="IPR012259">
    <property type="entry name" value="DHFR"/>
</dbReference>
<reference evidence="9" key="2">
    <citation type="submission" date="2020-10" db="UniProtKB">
        <authorList>
            <consortium name="WormBaseParasite"/>
        </authorList>
    </citation>
    <scope>IDENTIFICATION</scope>
</reference>
<dbReference type="InterPro" id="IPR001796">
    <property type="entry name" value="DHFR_dom"/>
</dbReference>
<comment type="pathway">
    <text evidence="1">Cofactor biosynthesis; tetrahydrofolate biosynthesis; 5,6,7,8-tetrahydrofolate from 7,8-dihydrofolate: step 1/1.</text>
</comment>
<dbReference type="SUPFAM" id="SSF53597">
    <property type="entry name" value="Dihydrofolate reductase-like"/>
    <property type="match status" value="1"/>
</dbReference>
<keyword evidence="8" id="KW-1185">Reference proteome</keyword>
<sequence>MLCAHFLFDCLVLPLNILIRIRNTLSSSVFALFRRLSTMTIPKTIPMNMIVAVDASNGIAKDNSLPWHLPQEYKHFQSGTIKTNDPAKKNVVLMGRKCWESIPTKFRPLKNRINVVLSRAMPREISDDFLVLNDFDEAIRILTTTEPFASRVETIWNVGGKEVYALGLAHPLMKDLVITRIQKGFDTDVAFPEVDWENFERNDDFDGKEIEEKGLVYTINSYTRKTFGK</sequence>
<dbReference type="CDD" id="cd00209">
    <property type="entry name" value="DHFR"/>
    <property type="match status" value="1"/>
</dbReference>
<evidence type="ECO:0000256" key="5">
    <source>
        <dbReference type="ARBA" id="ARBA00023002"/>
    </source>
</evidence>